<evidence type="ECO:0000256" key="1">
    <source>
        <dbReference type="ARBA" id="ARBA00004613"/>
    </source>
</evidence>
<dbReference type="CDD" id="cd10973">
    <property type="entry name" value="CE4_DAC_u4_5s"/>
    <property type="match status" value="1"/>
</dbReference>
<feature type="domain" description="NodB homology" evidence="3">
    <location>
        <begin position="94"/>
        <end position="301"/>
    </location>
</feature>
<dbReference type="GO" id="GO:0005975">
    <property type="term" value="P:carbohydrate metabolic process"/>
    <property type="evidence" value="ECO:0007669"/>
    <property type="project" value="InterPro"/>
</dbReference>
<dbReference type="EMBL" id="VIKR01000006">
    <property type="protein sequence ID" value="TQV71392.1"/>
    <property type="molecule type" value="Genomic_DNA"/>
</dbReference>
<comment type="subcellular location">
    <subcellularLocation>
        <location evidence="1">Secreted</location>
    </subcellularLocation>
</comment>
<dbReference type="Gene3D" id="3.20.20.370">
    <property type="entry name" value="Glycoside hydrolase/deacetylase"/>
    <property type="match status" value="1"/>
</dbReference>
<dbReference type="InterPro" id="IPR002509">
    <property type="entry name" value="NODB_dom"/>
</dbReference>
<evidence type="ECO:0000259" key="3">
    <source>
        <dbReference type="PROSITE" id="PS51677"/>
    </source>
</evidence>
<dbReference type="InterPro" id="IPR011330">
    <property type="entry name" value="Glyco_hydro/deAcase_b/a-brl"/>
</dbReference>
<dbReference type="InterPro" id="IPR051398">
    <property type="entry name" value="Polysacch_Deacetylase"/>
</dbReference>
<evidence type="ECO:0000256" key="2">
    <source>
        <dbReference type="ARBA" id="ARBA00022729"/>
    </source>
</evidence>
<proteinExistence type="predicted"/>
<dbReference type="OrthoDB" id="9814639at2"/>
<dbReference type="PANTHER" id="PTHR34216">
    <property type="match status" value="1"/>
</dbReference>
<dbReference type="RefSeq" id="WP_142943790.1">
    <property type="nucleotide sequence ID" value="NZ_VIKR01000006.1"/>
</dbReference>
<dbReference type="PANTHER" id="PTHR34216:SF3">
    <property type="entry name" value="POLY-BETA-1,6-N-ACETYL-D-GLUCOSAMINE N-DEACETYLASE"/>
    <property type="match status" value="1"/>
</dbReference>
<accession>A0A545T2F6</accession>
<dbReference type="SUPFAM" id="SSF88713">
    <property type="entry name" value="Glycoside hydrolase/deacetylase"/>
    <property type="match status" value="1"/>
</dbReference>
<reference evidence="4 5" key="1">
    <citation type="submission" date="2019-06" db="EMBL/GenBank/DDBJ databases">
        <title>Draft genome of Aliikangiella marina GYP-15.</title>
        <authorList>
            <person name="Wang G."/>
        </authorList>
    </citation>
    <scope>NUCLEOTIDE SEQUENCE [LARGE SCALE GENOMIC DNA]</scope>
    <source>
        <strain evidence="4 5">GYP-15</strain>
    </source>
</reference>
<protein>
    <submittedName>
        <fullName evidence="4">Polysaccharide deacetylase family protein</fullName>
    </submittedName>
</protein>
<gene>
    <name evidence="4" type="ORF">FLL45_19750</name>
</gene>
<dbReference type="GO" id="GO:0016810">
    <property type="term" value="F:hydrolase activity, acting on carbon-nitrogen (but not peptide) bonds"/>
    <property type="evidence" value="ECO:0007669"/>
    <property type="project" value="InterPro"/>
</dbReference>
<keyword evidence="2" id="KW-0732">Signal</keyword>
<dbReference type="Proteomes" id="UP000317839">
    <property type="component" value="Unassembled WGS sequence"/>
</dbReference>
<comment type="caution">
    <text evidence="4">The sequence shown here is derived from an EMBL/GenBank/DDBJ whole genome shotgun (WGS) entry which is preliminary data.</text>
</comment>
<dbReference type="GO" id="GO:0005576">
    <property type="term" value="C:extracellular region"/>
    <property type="evidence" value="ECO:0007669"/>
    <property type="project" value="UniProtKB-SubCell"/>
</dbReference>
<dbReference type="Pfam" id="PF01522">
    <property type="entry name" value="Polysacc_deac_1"/>
    <property type="match status" value="1"/>
</dbReference>
<keyword evidence="5" id="KW-1185">Reference proteome</keyword>
<dbReference type="PROSITE" id="PS51677">
    <property type="entry name" value="NODB"/>
    <property type="match status" value="1"/>
</dbReference>
<name>A0A545T2F6_9GAMM</name>
<sequence>MNLLKAEKVNVSKIMGIKIILLILFSFIITCHMPVKAAVILQYHHIDLTTPRSTSTSPERFSQHMNYLAENQFNVVSLETFLSALTTQESLPPKSVVITFDDGYKSIYENAYPVLKEKGFPFTVFINTQPLADNLSQFMSWEEIIELTQNKGLIANHSVTHPHLIRRLQDESFSAWRERVTNEVLKSQKLIESKVIKTVRAFAYPYGEFNLEVKKILKGVGFWAFGQQSGAASMNVDPQAIPRFPFGGNYGAMNDFILKVNSLPMPVTRVELVDEKGNQLNDHQLPPDVDRPKMRLELSDDALNVSCFGPGGALEIQSSPKGNWFVLKQDLKPGRSRFNCTAPSSKKGQFYWFSQPFIKPNPDGSWYSE</sequence>
<evidence type="ECO:0000313" key="5">
    <source>
        <dbReference type="Proteomes" id="UP000317839"/>
    </source>
</evidence>
<evidence type="ECO:0000313" key="4">
    <source>
        <dbReference type="EMBL" id="TQV71392.1"/>
    </source>
</evidence>
<dbReference type="AlphaFoldDB" id="A0A545T2F6"/>
<organism evidence="4 5">
    <name type="scientific">Aliikangiella marina</name>
    <dbReference type="NCBI Taxonomy" id="1712262"/>
    <lineage>
        <taxon>Bacteria</taxon>
        <taxon>Pseudomonadati</taxon>
        <taxon>Pseudomonadota</taxon>
        <taxon>Gammaproteobacteria</taxon>
        <taxon>Oceanospirillales</taxon>
        <taxon>Pleioneaceae</taxon>
        <taxon>Aliikangiella</taxon>
    </lineage>
</organism>